<keyword evidence="1" id="KW-1133">Transmembrane helix</keyword>
<evidence type="ECO:0000256" key="1">
    <source>
        <dbReference type="SAM" id="Phobius"/>
    </source>
</evidence>
<gene>
    <name evidence="2" type="ORF">CSHISOI_06883</name>
</gene>
<proteinExistence type="predicted"/>
<sequence length="334" mass="36456">MQSLSSIVKRAIASLCPPPTGGMQGVMGRTWASGLACMPWSCFREAASSRTPALDLGLLCGIPTVAPNRRRCRQAGCFNQPTGRLASARVLLLFLFFFFVFVSPTTETTTACKGRIHIVRRGRGGLPGFRGATISARMTSSRLRLPMSSHTQYTSNGRQLSLDLTTLADADSKWRGGPARLWWIGEGVGRRGSPTGSSSLHSSWNRPCKHCLPLGRGVDCFALRQFRNAVSSPDRTATLLLTRSPLSVAIPRRPMVQFCAWHGEAMSTLGFVAQKNKVPTGSRPACRFVQPSNRVAVQCGRPVFHCSSRSPRLHPASAVVDHRKPTCEVLYIYT</sequence>
<keyword evidence="3" id="KW-1185">Reference proteome</keyword>
<protein>
    <submittedName>
        <fullName evidence="2">Uncharacterized protein</fullName>
    </submittedName>
</protein>
<name>A0A5Q4BP96_9PEZI</name>
<dbReference type="EMBL" id="PUHP01000677">
    <property type="protein sequence ID" value="TQN68546.1"/>
    <property type="molecule type" value="Genomic_DNA"/>
</dbReference>
<evidence type="ECO:0000313" key="3">
    <source>
        <dbReference type="Proteomes" id="UP000326340"/>
    </source>
</evidence>
<reference evidence="2 3" key="1">
    <citation type="journal article" date="2019" name="Sci. Rep.">
        <title>Colletotrichum shisoi sp. nov., an anthracnose pathogen of Perilla frutescens in Japan: molecular phylogenetic, morphological and genomic evidence.</title>
        <authorList>
            <person name="Gan P."/>
            <person name="Tsushima A."/>
            <person name="Hiroyama R."/>
            <person name="Narusaka M."/>
            <person name="Takano Y."/>
            <person name="Narusaka Y."/>
            <person name="Kawaradani M."/>
            <person name="Damm U."/>
            <person name="Shirasu K."/>
        </authorList>
    </citation>
    <scope>NUCLEOTIDE SEQUENCE [LARGE SCALE GENOMIC DNA]</scope>
    <source>
        <strain evidence="2 3">PG-2018a</strain>
    </source>
</reference>
<keyword evidence="1" id="KW-0812">Transmembrane</keyword>
<evidence type="ECO:0000313" key="2">
    <source>
        <dbReference type="EMBL" id="TQN68546.1"/>
    </source>
</evidence>
<accession>A0A5Q4BP96</accession>
<dbReference type="Proteomes" id="UP000326340">
    <property type="component" value="Unassembled WGS sequence"/>
</dbReference>
<dbReference type="AlphaFoldDB" id="A0A5Q4BP96"/>
<feature type="transmembrane region" description="Helical" evidence="1">
    <location>
        <begin position="88"/>
        <end position="106"/>
    </location>
</feature>
<comment type="caution">
    <text evidence="2">The sequence shown here is derived from an EMBL/GenBank/DDBJ whole genome shotgun (WGS) entry which is preliminary data.</text>
</comment>
<organism evidence="2 3">
    <name type="scientific">Colletotrichum shisoi</name>
    <dbReference type="NCBI Taxonomy" id="2078593"/>
    <lineage>
        <taxon>Eukaryota</taxon>
        <taxon>Fungi</taxon>
        <taxon>Dikarya</taxon>
        <taxon>Ascomycota</taxon>
        <taxon>Pezizomycotina</taxon>
        <taxon>Sordariomycetes</taxon>
        <taxon>Hypocreomycetidae</taxon>
        <taxon>Glomerellales</taxon>
        <taxon>Glomerellaceae</taxon>
        <taxon>Colletotrichum</taxon>
        <taxon>Colletotrichum destructivum species complex</taxon>
    </lineage>
</organism>
<keyword evidence="1" id="KW-0472">Membrane</keyword>